<feature type="region of interest" description="Disordered" evidence="1">
    <location>
        <begin position="20"/>
        <end position="94"/>
    </location>
</feature>
<dbReference type="eggNOG" id="ENOG502SASY">
    <property type="taxonomic scope" value="Eukaryota"/>
</dbReference>
<evidence type="ECO:0000313" key="3">
    <source>
        <dbReference type="Proteomes" id="UP000007129"/>
    </source>
</evidence>
<feature type="compositionally biased region" description="Polar residues" evidence="1">
    <location>
        <begin position="49"/>
        <end position="62"/>
    </location>
</feature>
<dbReference type="Pfam" id="PF10454">
    <property type="entry name" value="DUF2458"/>
    <property type="match status" value="1"/>
</dbReference>
<dbReference type="AlphaFoldDB" id="K2RYQ1"/>
<name>K2RYQ1_MACPH</name>
<organism evidence="2 3">
    <name type="scientific">Macrophomina phaseolina (strain MS6)</name>
    <name type="common">Charcoal rot fungus</name>
    <dbReference type="NCBI Taxonomy" id="1126212"/>
    <lineage>
        <taxon>Eukaryota</taxon>
        <taxon>Fungi</taxon>
        <taxon>Dikarya</taxon>
        <taxon>Ascomycota</taxon>
        <taxon>Pezizomycotina</taxon>
        <taxon>Dothideomycetes</taxon>
        <taxon>Dothideomycetes incertae sedis</taxon>
        <taxon>Botryosphaeriales</taxon>
        <taxon>Botryosphaeriaceae</taxon>
        <taxon>Macrophomina</taxon>
    </lineage>
</organism>
<reference evidence="2 3" key="1">
    <citation type="journal article" date="2012" name="BMC Genomics">
        <title>Tools to kill: Genome of one of the most destructive plant pathogenic fungi Macrophomina phaseolina.</title>
        <authorList>
            <person name="Islam M.S."/>
            <person name="Haque M.S."/>
            <person name="Islam M.M."/>
            <person name="Emdad E.M."/>
            <person name="Halim A."/>
            <person name="Hossen Q.M.M."/>
            <person name="Hossain M.Z."/>
            <person name="Ahmed B."/>
            <person name="Rahim S."/>
            <person name="Rahman M.S."/>
            <person name="Alam M.M."/>
            <person name="Hou S."/>
            <person name="Wan X."/>
            <person name="Saito J.A."/>
            <person name="Alam M."/>
        </authorList>
    </citation>
    <scope>NUCLEOTIDE SEQUENCE [LARGE SCALE GENOMIC DNA]</scope>
    <source>
        <strain evidence="2 3">MS6</strain>
    </source>
</reference>
<evidence type="ECO:0000313" key="2">
    <source>
        <dbReference type="EMBL" id="EKG19888.1"/>
    </source>
</evidence>
<dbReference type="HOGENOM" id="CLU_089396_0_0_1"/>
<dbReference type="EMBL" id="AHHD01000102">
    <property type="protein sequence ID" value="EKG19888.1"/>
    <property type="molecule type" value="Genomic_DNA"/>
</dbReference>
<dbReference type="Proteomes" id="UP000007129">
    <property type="component" value="Unassembled WGS sequence"/>
</dbReference>
<evidence type="ECO:0000256" key="1">
    <source>
        <dbReference type="SAM" id="MobiDB-lite"/>
    </source>
</evidence>
<dbReference type="VEuPathDB" id="FungiDB:MPH_02815"/>
<dbReference type="InterPro" id="IPR018858">
    <property type="entry name" value="DUF2458"/>
</dbReference>
<dbReference type="OrthoDB" id="5363415at2759"/>
<dbReference type="InParanoid" id="K2RYQ1"/>
<gene>
    <name evidence="2" type="ORF">MPH_02815</name>
</gene>
<accession>K2RYQ1</accession>
<sequence>MEQQNNSQAPDLATVLRNLAALAPPPAQPTSTAFNEAQFAALPDPGRNATPTQSASFRQTSDPRLAGRTQKQAPQNVSTTPPGSPPPHIIPQSSAAAPINPATITEWASGLRCITKIASQNPNFKPIIQKMIAEQHEHELIWWGGRQALITQRANAEQLKAYDKKVHRAQSEMFNAMSGQLKSLGVPFFGVKPELIANQEEAGAGANSDAGSRAKITPDELLKLQKKMIEYLEDMYKD</sequence>
<proteinExistence type="predicted"/>
<comment type="caution">
    <text evidence="2">The sequence shown here is derived from an EMBL/GenBank/DDBJ whole genome shotgun (WGS) entry which is preliminary data.</text>
</comment>
<feature type="compositionally biased region" description="Polar residues" evidence="1">
    <location>
        <begin position="69"/>
        <end position="80"/>
    </location>
</feature>
<protein>
    <submittedName>
        <fullName evidence="2">Uncharacterized protein</fullName>
    </submittedName>
</protein>